<dbReference type="RefSeq" id="WP_121807547.1">
    <property type="nucleotide sequence ID" value="NZ_RDBE01000010.1"/>
</dbReference>
<keyword evidence="2" id="KW-1185">Reference proteome</keyword>
<dbReference type="AlphaFoldDB" id="A0A3L8NZ37"/>
<evidence type="ECO:0000313" key="2">
    <source>
        <dbReference type="Proteomes" id="UP000281708"/>
    </source>
</evidence>
<comment type="caution">
    <text evidence="1">The sequence shown here is derived from an EMBL/GenBank/DDBJ whole genome shotgun (WGS) entry which is preliminary data.</text>
</comment>
<dbReference type="EMBL" id="RDBE01000010">
    <property type="protein sequence ID" value="RLV48041.1"/>
    <property type="molecule type" value="Genomic_DNA"/>
</dbReference>
<gene>
    <name evidence="1" type="ORF">D9V37_18265</name>
</gene>
<reference evidence="1 2" key="1">
    <citation type="submission" date="2018-10" db="EMBL/GenBank/DDBJ databases">
        <title>Marmoricola sp. 4Q3S-7 whole genome shotgun sequence.</title>
        <authorList>
            <person name="Li F."/>
        </authorList>
    </citation>
    <scope>NUCLEOTIDE SEQUENCE [LARGE SCALE GENOMIC DNA]</scope>
    <source>
        <strain evidence="1 2">4Q3S-7</strain>
    </source>
</reference>
<organism evidence="1 2">
    <name type="scientific">Nocardioides mangrovicus</name>
    <dbReference type="NCBI Taxonomy" id="2478913"/>
    <lineage>
        <taxon>Bacteria</taxon>
        <taxon>Bacillati</taxon>
        <taxon>Actinomycetota</taxon>
        <taxon>Actinomycetes</taxon>
        <taxon>Propionibacteriales</taxon>
        <taxon>Nocardioidaceae</taxon>
        <taxon>Nocardioides</taxon>
    </lineage>
</organism>
<evidence type="ECO:0000313" key="1">
    <source>
        <dbReference type="EMBL" id="RLV48041.1"/>
    </source>
</evidence>
<dbReference type="Proteomes" id="UP000281708">
    <property type="component" value="Unassembled WGS sequence"/>
</dbReference>
<proteinExistence type="predicted"/>
<accession>A0A3L8NZ37</accession>
<sequence>MTQAQLEAARRLQHAGAGLGVVELVGSLPLAGRGSLDPERVDDREMLRACVSALAYLARQLPAEQPPRRHRRRWRREPPPAAVRAPLDELVGAVWERRVRAGAGVRWRRVWEAMHAHGSLPPLDVVGPLRLDPVGTDLLRRVNQALGTAPDAVRARAGGVVRHRPGEPLGVPQPYLAWAVAAAEQRGLGVPSTDPGRPRGVPVAATLDRAIEELSWRAG</sequence>
<name>A0A3L8NZ37_9ACTN</name>
<protein>
    <submittedName>
        <fullName evidence="1">Uncharacterized protein</fullName>
    </submittedName>
</protein>